<evidence type="ECO:0000256" key="2">
    <source>
        <dbReference type="ARBA" id="ARBA00022448"/>
    </source>
</evidence>
<dbReference type="PANTHER" id="PTHR30081">
    <property type="entry name" value="PROTEIN-EXPORT MEMBRANE PROTEIN SEC"/>
    <property type="match status" value="1"/>
</dbReference>
<dbReference type="GO" id="GO:0015450">
    <property type="term" value="F:protein-transporting ATPase activity"/>
    <property type="evidence" value="ECO:0007669"/>
    <property type="project" value="InterPro"/>
</dbReference>
<keyword evidence="5 12" id="KW-0653">Protein transport</keyword>
<reference evidence="15" key="1">
    <citation type="submission" date="2017-09" db="EMBL/GenBank/DDBJ databases">
        <title>Depth-based differentiation of microbial function through sediment-hosted aquifers and enrichment of novel symbionts in the deep terrestrial subsurface.</title>
        <authorList>
            <person name="Probst A.J."/>
            <person name="Ladd B."/>
            <person name="Jarett J.K."/>
            <person name="Geller-Mcgrath D.E."/>
            <person name="Sieber C.M.K."/>
            <person name="Emerson J.B."/>
            <person name="Anantharaman K."/>
            <person name="Thomas B.C."/>
            <person name="Malmstrom R."/>
            <person name="Stieglmeier M."/>
            <person name="Klingl A."/>
            <person name="Woyke T."/>
            <person name="Ryan C.M."/>
            <person name="Banfield J.F."/>
        </authorList>
    </citation>
    <scope>NUCLEOTIDE SEQUENCE [LARGE SCALE GENOMIC DNA]</scope>
</reference>
<feature type="domain" description="Protein export membrane protein SecD/SecF C-terminal" evidence="13">
    <location>
        <begin position="154"/>
        <end position="330"/>
    </location>
</feature>
<comment type="caution">
    <text evidence="14">The sequence shown here is derived from an EMBL/GenBank/DDBJ whole genome shotgun (WGS) entry which is preliminary data.</text>
</comment>
<dbReference type="InterPro" id="IPR022646">
    <property type="entry name" value="SecD/SecF_CS"/>
</dbReference>
<dbReference type="InterPro" id="IPR055344">
    <property type="entry name" value="SecD_SecF_C_bact"/>
</dbReference>
<evidence type="ECO:0000256" key="5">
    <source>
        <dbReference type="ARBA" id="ARBA00022927"/>
    </source>
</evidence>
<dbReference type="Pfam" id="PF02355">
    <property type="entry name" value="SecD_SecF_C"/>
    <property type="match status" value="1"/>
</dbReference>
<comment type="subunit">
    <text evidence="12">Forms a complex with SecD. Part of the essential Sec protein translocation apparatus which comprises SecA, SecYEG and auxiliary proteins SecDF. Other proteins may also be involved.</text>
</comment>
<evidence type="ECO:0000256" key="10">
    <source>
        <dbReference type="ARBA" id="ARBA00060856"/>
    </source>
</evidence>
<keyword evidence="4 12" id="KW-0812">Transmembrane</keyword>
<feature type="transmembrane region" description="Helical" evidence="12">
    <location>
        <begin position="302"/>
        <end position="326"/>
    </location>
</feature>
<dbReference type="GO" id="GO:0065002">
    <property type="term" value="P:intracellular protein transmembrane transport"/>
    <property type="evidence" value="ECO:0007669"/>
    <property type="project" value="UniProtKB-UniRule"/>
</dbReference>
<evidence type="ECO:0000313" key="15">
    <source>
        <dbReference type="Proteomes" id="UP000229307"/>
    </source>
</evidence>
<evidence type="ECO:0000256" key="6">
    <source>
        <dbReference type="ARBA" id="ARBA00022989"/>
    </source>
</evidence>
<keyword evidence="6 12" id="KW-1133">Transmembrane helix</keyword>
<evidence type="ECO:0000259" key="13">
    <source>
        <dbReference type="Pfam" id="PF02355"/>
    </source>
</evidence>
<comment type="function">
    <text evidence="9 12">Part of the Sec protein translocase complex. Interacts with the SecYEG preprotein conducting channel. SecDF uses the proton motive force (PMF) to complete protein translocation after the ATP-dependent function of SecA.</text>
</comment>
<evidence type="ECO:0000256" key="9">
    <source>
        <dbReference type="ARBA" id="ARBA00059018"/>
    </source>
</evidence>
<evidence type="ECO:0000256" key="11">
    <source>
        <dbReference type="ARBA" id="ARBA00061053"/>
    </source>
</evidence>
<dbReference type="GO" id="GO:0005886">
    <property type="term" value="C:plasma membrane"/>
    <property type="evidence" value="ECO:0007669"/>
    <property type="project" value="UniProtKB-SubCell"/>
</dbReference>
<organism evidence="14 15">
    <name type="scientific">Candidatus Desantisbacteria bacterium CG_4_10_14_0_8_um_filter_48_22</name>
    <dbReference type="NCBI Taxonomy" id="1974543"/>
    <lineage>
        <taxon>Bacteria</taxon>
        <taxon>Candidatus Desantisiibacteriota</taxon>
    </lineage>
</organism>
<dbReference type="Pfam" id="PF07549">
    <property type="entry name" value="Sec_GG"/>
    <property type="match status" value="1"/>
</dbReference>
<feature type="transmembrane region" description="Helical" evidence="12">
    <location>
        <begin position="274"/>
        <end position="296"/>
    </location>
</feature>
<dbReference type="NCBIfam" id="TIGR00966">
    <property type="entry name" value="transloc_SecF"/>
    <property type="match status" value="1"/>
</dbReference>
<proteinExistence type="inferred from homology"/>
<comment type="similarity">
    <text evidence="10">In the C-terminal section; belongs to the SecD/SecF family. SecF subfamily.</text>
</comment>
<feature type="transmembrane region" description="Helical" evidence="12">
    <location>
        <begin position="17"/>
        <end position="35"/>
    </location>
</feature>
<dbReference type="PRINTS" id="PR01755">
    <property type="entry name" value="SECFTRNLCASE"/>
</dbReference>
<dbReference type="InterPro" id="IPR048634">
    <property type="entry name" value="SecD_SecF_C"/>
</dbReference>
<comment type="similarity">
    <text evidence="12">Belongs to the SecD/SecF family. SecF subfamily.</text>
</comment>
<keyword evidence="2 12" id="KW-0813">Transport</keyword>
<dbReference type="Proteomes" id="UP000229307">
    <property type="component" value="Unassembled WGS sequence"/>
</dbReference>
<protein>
    <recommendedName>
        <fullName evidence="12">Protein-export membrane protein SecF</fullName>
    </recommendedName>
</protein>
<evidence type="ECO:0000256" key="12">
    <source>
        <dbReference type="HAMAP-Rule" id="MF_01464"/>
    </source>
</evidence>
<feature type="transmembrane region" description="Helical" evidence="12">
    <location>
        <begin position="226"/>
        <end position="247"/>
    </location>
</feature>
<comment type="similarity">
    <text evidence="11">In the N-terminal section; belongs to the SecD/SecF family. SecD subfamily.</text>
</comment>
<comment type="subcellular location">
    <subcellularLocation>
        <location evidence="1 12">Cell membrane</location>
        <topology evidence="1 12">Multi-pass membrane protein</topology>
    </subcellularLocation>
</comment>
<feature type="transmembrane region" description="Helical" evidence="12">
    <location>
        <begin position="202"/>
        <end position="220"/>
    </location>
</feature>
<dbReference type="GO" id="GO:0006605">
    <property type="term" value="P:protein targeting"/>
    <property type="evidence" value="ECO:0007669"/>
    <property type="project" value="UniProtKB-UniRule"/>
</dbReference>
<dbReference type="GO" id="GO:0043952">
    <property type="term" value="P:protein transport by the Sec complex"/>
    <property type="evidence" value="ECO:0007669"/>
    <property type="project" value="UniProtKB-UniRule"/>
</dbReference>
<evidence type="ECO:0000313" key="14">
    <source>
        <dbReference type="EMBL" id="PIZ17636.1"/>
    </source>
</evidence>
<evidence type="ECO:0000256" key="1">
    <source>
        <dbReference type="ARBA" id="ARBA00004651"/>
    </source>
</evidence>
<keyword evidence="8 12" id="KW-0472">Membrane</keyword>
<name>A0A2M7SDN1_9BACT</name>
<dbReference type="InterPro" id="IPR005665">
    <property type="entry name" value="SecF_bac"/>
</dbReference>
<dbReference type="SUPFAM" id="SSF82866">
    <property type="entry name" value="Multidrug efflux transporter AcrB transmembrane domain"/>
    <property type="match status" value="1"/>
</dbReference>
<evidence type="ECO:0000256" key="3">
    <source>
        <dbReference type="ARBA" id="ARBA00022475"/>
    </source>
</evidence>
<accession>A0A2M7SDN1</accession>
<dbReference type="PANTHER" id="PTHR30081:SF8">
    <property type="entry name" value="PROTEIN TRANSLOCASE SUBUNIT SECF"/>
    <property type="match status" value="1"/>
</dbReference>
<dbReference type="HAMAP" id="MF_01464_B">
    <property type="entry name" value="SecF_B"/>
    <property type="match status" value="1"/>
</dbReference>
<dbReference type="EMBL" id="PFMR01000098">
    <property type="protein sequence ID" value="PIZ17636.1"/>
    <property type="molecule type" value="Genomic_DNA"/>
</dbReference>
<feature type="transmembrane region" description="Helical" evidence="12">
    <location>
        <begin position="171"/>
        <end position="190"/>
    </location>
</feature>
<gene>
    <name evidence="12 14" type="primary">secF</name>
    <name evidence="14" type="ORF">COY52_03600</name>
</gene>
<dbReference type="InterPro" id="IPR022645">
    <property type="entry name" value="SecD/SecF_bac"/>
</dbReference>
<dbReference type="Gene3D" id="1.20.1640.10">
    <property type="entry name" value="Multidrug efflux transporter AcrB transmembrane domain"/>
    <property type="match status" value="1"/>
</dbReference>
<evidence type="ECO:0000256" key="8">
    <source>
        <dbReference type="ARBA" id="ARBA00023136"/>
    </source>
</evidence>
<dbReference type="FunFam" id="1.20.1640.10:FF:000024">
    <property type="entry name" value="Multifunctional fusion protein"/>
    <property type="match status" value="1"/>
</dbReference>
<keyword evidence="3 12" id="KW-1003">Cell membrane</keyword>
<dbReference type="InterPro" id="IPR022813">
    <property type="entry name" value="SecD/SecF_arch_bac"/>
</dbReference>
<keyword evidence="7 12" id="KW-0811">Translocation</keyword>
<evidence type="ECO:0000256" key="4">
    <source>
        <dbReference type="ARBA" id="ARBA00022692"/>
    </source>
</evidence>
<dbReference type="NCBIfam" id="TIGR00916">
    <property type="entry name" value="2A0604s01"/>
    <property type="match status" value="1"/>
</dbReference>
<evidence type="ECO:0000256" key="7">
    <source>
        <dbReference type="ARBA" id="ARBA00023010"/>
    </source>
</evidence>
<sequence length="336" mass="37153">MEFFKNTKFDFIGKRKIAYTVSIVLAVIGLVSIISKGGLNLSIDFVGGTLIQMKFEPMPGMEEIRKVLADNGLKGAQLQHFPKESEIIIRVKKGEQITEEVSPDTAAQASGETQSYGETRSLAAFSETAAASPRMGSVEKKFNDMFSAAFPGAKIGIIRAEMVGPSVGKKLLSQAVWALFWGMIGIMIYVGWRFEFKYSAPAVLALLHDVFIVTGLLTLFNMEIDMTIIAALLTIVGYSINDTIVVYDRIREKVKMYARDEIGKVMNVAINDTLGRTFITGLTTIIVLLCIFFFGGEVIHSFAFSLLLGVVIGTYSSIFVASPLVYEWDKRYRKAR</sequence>
<dbReference type="AlphaFoldDB" id="A0A2M7SDN1"/>